<dbReference type="InterPro" id="IPR003594">
    <property type="entry name" value="HATPase_dom"/>
</dbReference>
<feature type="compositionally biased region" description="Low complexity" evidence="9">
    <location>
        <begin position="280"/>
        <end position="290"/>
    </location>
</feature>
<keyword evidence="13" id="KW-1185">Reference proteome</keyword>
<dbReference type="PANTHER" id="PTHR24421">
    <property type="entry name" value="NITRATE/NITRITE SENSOR PROTEIN NARX-RELATED"/>
    <property type="match status" value="1"/>
</dbReference>
<dbReference type="Pfam" id="PF07730">
    <property type="entry name" value="HisKA_3"/>
    <property type="match status" value="1"/>
</dbReference>
<dbReference type="InterPro" id="IPR036890">
    <property type="entry name" value="HATPase_C_sf"/>
</dbReference>
<dbReference type="CDD" id="cd16917">
    <property type="entry name" value="HATPase_UhpB-NarQ-NarX-like"/>
    <property type="match status" value="1"/>
</dbReference>
<comment type="subcellular location">
    <subcellularLocation>
        <location evidence="1">Cell membrane</location>
        <topology evidence="1">Multi-pass membrane protein</topology>
    </subcellularLocation>
</comment>
<dbReference type="Gene3D" id="3.30.565.10">
    <property type="entry name" value="Histidine kinase-like ATPase, C-terminal domain"/>
    <property type="match status" value="1"/>
</dbReference>
<evidence type="ECO:0000259" key="11">
    <source>
        <dbReference type="Pfam" id="PF07730"/>
    </source>
</evidence>
<keyword evidence="3" id="KW-0808">Transferase</keyword>
<evidence type="ECO:0000256" key="3">
    <source>
        <dbReference type="ARBA" id="ARBA00022679"/>
    </source>
</evidence>
<reference evidence="12 13" key="1">
    <citation type="submission" date="2021-03" db="EMBL/GenBank/DDBJ databases">
        <title>Actinomadura violae sp. nov., isolated from lichen in Thailand.</title>
        <authorList>
            <person name="Kanchanasin P."/>
            <person name="Saeng-In P."/>
            <person name="Phongsopitanun W."/>
            <person name="Yuki M."/>
            <person name="Kudo T."/>
            <person name="Ohkuma M."/>
            <person name="Tanasupawat S."/>
        </authorList>
    </citation>
    <scope>NUCLEOTIDE SEQUENCE [LARGE SCALE GENOMIC DNA]</scope>
    <source>
        <strain evidence="12 13">LCR2-06</strain>
    </source>
</reference>
<sequence>MTENPYAGERALKEASQIIDHVTASVRGGAPPGDRHPMFTWATRETPPDLWLSPAYPLRMIGAFFDVAVTCLAGAVEDDPGLLPHFVTAVLALNESLTGQVRDLALEYTGLLLEHADQAHEEKLRRITRDLHDRLGEGLSVALRQLELHEIDTAGDLLRPSARIATAKESLTAAMGNLRAVTSDLRQPPIGNLRKALSHYVESVAADAELRLRFRGDESWAPPAVIDEVFLIVREATRNALKHSGADSVLIEVAFAPHGLHAWVQDDGSGTLPAGGPDHPAGSPACPAGPAAGGPGTAGTGLVSMRERAALIGGRLTIASIPGQGTHVELFVPLPGHRDATRG</sequence>
<dbReference type="InterPro" id="IPR050482">
    <property type="entry name" value="Sensor_HK_TwoCompSys"/>
</dbReference>
<dbReference type="Gene3D" id="1.20.5.1930">
    <property type="match status" value="1"/>
</dbReference>
<keyword evidence="2" id="KW-1003">Cell membrane</keyword>
<dbReference type="EMBL" id="JAGEPF010000003">
    <property type="protein sequence ID" value="MBO2456914.1"/>
    <property type="molecule type" value="Genomic_DNA"/>
</dbReference>
<evidence type="ECO:0000256" key="2">
    <source>
        <dbReference type="ARBA" id="ARBA00022475"/>
    </source>
</evidence>
<name>A0ABS3RJI8_9ACTN</name>
<proteinExistence type="predicted"/>
<feature type="region of interest" description="Disordered" evidence="9">
    <location>
        <begin position="268"/>
        <end position="300"/>
    </location>
</feature>
<keyword evidence="8" id="KW-0472">Membrane</keyword>
<keyword evidence="7" id="KW-0902">Two-component regulatory system</keyword>
<evidence type="ECO:0000256" key="7">
    <source>
        <dbReference type="ARBA" id="ARBA00023012"/>
    </source>
</evidence>
<dbReference type="InterPro" id="IPR011712">
    <property type="entry name" value="Sig_transdc_His_kin_sub3_dim/P"/>
</dbReference>
<evidence type="ECO:0000256" key="1">
    <source>
        <dbReference type="ARBA" id="ARBA00004651"/>
    </source>
</evidence>
<dbReference type="Proteomes" id="UP000680206">
    <property type="component" value="Unassembled WGS sequence"/>
</dbReference>
<evidence type="ECO:0000256" key="9">
    <source>
        <dbReference type="SAM" id="MobiDB-lite"/>
    </source>
</evidence>
<organism evidence="12 13">
    <name type="scientific">Actinomadura violacea</name>
    <dbReference type="NCBI Taxonomy" id="2819934"/>
    <lineage>
        <taxon>Bacteria</taxon>
        <taxon>Bacillati</taxon>
        <taxon>Actinomycetota</taxon>
        <taxon>Actinomycetes</taxon>
        <taxon>Streptosporangiales</taxon>
        <taxon>Thermomonosporaceae</taxon>
        <taxon>Actinomadura</taxon>
    </lineage>
</organism>
<gene>
    <name evidence="12" type="ORF">J4709_04815</name>
</gene>
<dbReference type="RefSeq" id="WP_208237368.1">
    <property type="nucleotide sequence ID" value="NZ_JAGEPF010000003.1"/>
</dbReference>
<accession>A0ABS3RJI8</accession>
<evidence type="ECO:0000313" key="13">
    <source>
        <dbReference type="Proteomes" id="UP000680206"/>
    </source>
</evidence>
<evidence type="ECO:0000313" key="12">
    <source>
        <dbReference type="EMBL" id="MBO2456914.1"/>
    </source>
</evidence>
<feature type="domain" description="Signal transduction histidine kinase subgroup 3 dimerisation and phosphoacceptor" evidence="11">
    <location>
        <begin position="125"/>
        <end position="188"/>
    </location>
</feature>
<dbReference type="Pfam" id="PF02518">
    <property type="entry name" value="HATPase_c"/>
    <property type="match status" value="1"/>
</dbReference>
<keyword evidence="5" id="KW-0418">Kinase</keyword>
<comment type="caution">
    <text evidence="12">The sequence shown here is derived from an EMBL/GenBank/DDBJ whole genome shotgun (WGS) entry which is preliminary data.</text>
</comment>
<feature type="domain" description="Histidine kinase/HSP90-like ATPase" evidence="10">
    <location>
        <begin position="227"/>
        <end position="335"/>
    </location>
</feature>
<evidence type="ECO:0000256" key="6">
    <source>
        <dbReference type="ARBA" id="ARBA00022989"/>
    </source>
</evidence>
<evidence type="ECO:0000256" key="8">
    <source>
        <dbReference type="ARBA" id="ARBA00023136"/>
    </source>
</evidence>
<dbReference type="PANTHER" id="PTHR24421:SF37">
    <property type="entry name" value="SENSOR HISTIDINE KINASE NARS"/>
    <property type="match status" value="1"/>
</dbReference>
<evidence type="ECO:0000259" key="10">
    <source>
        <dbReference type="Pfam" id="PF02518"/>
    </source>
</evidence>
<protein>
    <submittedName>
        <fullName evidence="12">Uncharacterized protein</fullName>
    </submittedName>
</protein>
<dbReference type="SUPFAM" id="SSF55874">
    <property type="entry name" value="ATPase domain of HSP90 chaperone/DNA topoisomerase II/histidine kinase"/>
    <property type="match status" value="1"/>
</dbReference>
<keyword evidence="4" id="KW-0812">Transmembrane</keyword>
<keyword evidence="6" id="KW-1133">Transmembrane helix</keyword>
<evidence type="ECO:0000256" key="5">
    <source>
        <dbReference type="ARBA" id="ARBA00022777"/>
    </source>
</evidence>
<evidence type="ECO:0000256" key="4">
    <source>
        <dbReference type="ARBA" id="ARBA00022692"/>
    </source>
</evidence>